<organism evidence="1">
    <name type="scientific">marine metagenome</name>
    <dbReference type="NCBI Taxonomy" id="408172"/>
    <lineage>
        <taxon>unclassified sequences</taxon>
        <taxon>metagenomes</taxon>
        <taxon>ecological metagenomes</taxon>
    </lineage>
</organism>
<sequence>TTDDQITIADLTGVAVQDIQIAKAVFEALHKGT</sequence>
<accession>A0A381VL08</accession>
<evidence type="ECO:0000313" key="1">
    <source>
        <dbReference type="EMBL" id="SVA40721.1"/>
    </source>
</evidence>
<dbReference type="EMBL" id="UINC01009064">
    <property type="protein sequence ID" value="SVA40721.1"/>
    <property type="molecule type" value="Genomic_DNA"/>
</dbReference>
<evidence type="ECO:0008006" key="2">
    <source>
        <dbReference type="Google" id="ProtNLM"/>
    </source>
</evidence>
<feature type="non-terminal residue" evidence="1">
    <location>
        <position position="1"/>
    </location>
</feature>
<gene>
    <name evidence="1" type="ORF">METZ01_LOCUS93575</name>
</gene>
<name>A0A381VL08_9ZZZZ</name>
<protein>
    <recommendedName>
        <fullName evidence="2">Ornithine cyclodeaminase family protein</fullName>
    </recommendedName>
</protein>
<reference evidence="1" key="1">
    <citation type="submission" date="2018-05" db="EMBL/GenBank/DDBJ databases">
        <authorList>
            <person name="Lanie J.A."/>
            <person name="Ng W.-L."/>
            <person name="Kazmierczak K.M."/>
            <person name="Andrzejewski T.M."/>
            <person name="Davidsen T.M."/>
            <person name="Wayne K.J."/>
            <person name="Tettelin H."/>
            <person name="Glass J.I."/>
            <person name="Rusch D."/>
            <person name="Podicherti R."/>
            <person name="Tsui H.-C.T."/>
            <person name="Winkler M.E."/>
        </authorList>
    </citation>
    <scope>NUCLEOTIDE SEQUENCE</scope>
</reference>
<dbReference type="AlphaFoldDB" id="A0A381VL08"/>
<proteinExistence type="predicted"/>